<gene>
    <name evidence="1" type="ORF">ACFQ4A_05535</name>
</gene>
<proteinExistence type="predicted"/>
<name>A0ABW3ZRZ1_9BACI</name>
<dbReference type="Proteomes" id="UP001597178">
    <property type="component" value="Unassembled WGS sequence"/>
</dbReference>
<accession>A0ABW3ZRZ1</accession>
<dbReference type="EMBL" id="JBHTNH010000007">
    <property type="protein sequence ID" value="MFD1361132.1"/>
    <property type="molecule type" value="Genomic_DNA"/>
</dbReference>
<reference evidence="2" key="1">
    <citation type="journal article" date="2019" name="Int. J. Syst. Evol. Microbiol.">
        <title>The Global Catalogue of Microorganisms (GCM) 10K type strain sequencing project: providing services to taxonomists for standard genome sequencing and annotation.</title>
        <authorList>
            <consortium name="The Broad Institute Genomics Platform"/>
            <consortium name="The Broad Institute Genome Sequencing Center for Infectious Disease"/>
            <person name="Wu L."/>
            <person name="Ma J."/>
        </authorList>
    </citation>
    <scope>NUCLEOTIDE SEQUENCE [LARGE SCALE GENOMIC DNA]</scope>
    <source>
        <strain evidence="2">CCUG 54822</strain>
    </source>
</reference>
<protein>
    <recommendedName>
        <fullName evidence="3">HlyD family secretion protein</fullName>
    </recommendedName>
</protein>
<organism evidence="1 2">
    <name type="scientific">Lentibacillus salinarum</name>
    <dbReference type="NCBI Taxonomy" id="446820"/>
    <lineage>
        <taxon>Bacteria</taxon>
        <taxon>Bacillati</taxon>
        <taxon>Bacillota</taxon>
        <taxon>Bacilli</taxon>
        <taxon>Bacillales</taxon>
        <taxon>Bacillaceae</taxon>
        <taxon>Lentibacillus</taxon>
    </lineage>
</organism>
<sequence length="398" mass="45117">MKRYWRLIAVILVVVLTIGTFYVQSAITANGLPDITVEKVSGNEDEMKSVTISGSYNLGRRIGDPVQVDSDGSTYSSEQSLFEHFRNRFFNERVNQMQEEYRSFMRGKGGNDASYLETEDTLAYADVINQTVPGRDEMELDIAVLDKASDEEAASFTVPLPNRAKYRQVYVEDVQMTDNELRVITRNYPRDGGEEAAHLYRINIPDGEITGEDRIALVETGENQQTYVNVVSASDRTTAHDTIIFKKMTRSISDDPNREAASEQPAEESVEYIVYKPETEETRSLDLPGALADQEILDRDNTALYFIDEQQIVQYDLETEQISSETEVPSFDKEAEKRGGAIRIWDDKAYMLTRNEQAPERVVVLDLKSGDTLYEGKIKLDKPVDENASLDLYELSIE</sequence>
<evidence type="ECO:0000313" key="2">
    <source>
        <dbReference type="Proteomes" id="UP001597178"/>
    </source>
</evidence>
<comment type="caution">
    <text evidence="1">The sequence shown here is derived from an EMBL/GenBank/DDBJ whole genome shotgun (WGS) entry which is preliminary data.</text>
</comment>
<evidence type="ECO:0008006" key="3">
    <source>
        <dbReference type="Google" id="ProtNLM"/>
    </source>
</evidence>
<evidence type="ECO:0000313" key="1">
    <source>
        <dbReference type="EMBL" id="MFD1361132.1"/>
    </source>
</evidence>
<keyword evidence="2" id="KW-1185">Reference proteome</keyword>
<dbReference type="RefSeq" id="WP_382398415.1">
    <property type="nucleotide sequence ID" value="NZ_JBHTNH010000007.1"/>
</dbReference>